<evidence type="ECO:0000256" key="9">
    <source>
        <dbReference type="ARBA" id="ARBA00033006"/>
    </source>
</evidence>
<evidence type="ECO:0000256" key="1">
    <source>
        <dbReference type="ARBA" id="ARBA00004477"/>
    </source>
</evidence>
<evidence type="ECO:0000256" key="7">
    <source>
        <dbReference type="ARBA" id="ARBA00023136"/>
    </source>
</evidence>
<comment type="subcellular location">
    <subcellularLocation>
        <location evidence="1">Endoplasmic reticulum membrane</location>
        <topology evidence="1">Multi-pass membrane protein</topology>
    </subcellularLocation>
</comment>
<dbReference type="InterPro" id="IPR029012">
    <property type="entry name" value="Helix_hairpin_bin_sf"/>
</dbReference>
<dbReference type="GO" id="GO:0043529">
    <property type="term" value="C:GET complex"/>
    <property type="evidence" value="ECO:0007669"/>
    <property type="project" value="TreeGrafter"/>
</dbReference>
<sequence>MKNCYRKISRLLQKDAEQESQMRAEIQNMKQELSTISMMDEFARYARLERKINKMTDKLKTHGRVQCLLLFLVSEKHFSKNIFNFKYISPSTFFLPLLPVSSVTFFIFSFFSFKFFVEIAFVFQLCIVLHTLIRGFTVFEPGSQKKAVFFNILLLPLNIIVYKVKAALMISLIWKYYSEPVTVLPSKWLAPLERLVAFPTGVAGGVGITCWLVVCNKVVAIMLHPFS</sequence>
<keyword evidence="6 11" id="KW-1133">Transmembrane helix</keyword>
<dbReference type="PANTHER" id="PTHR42650">
    <property type="entry name" value="TAIL-ANCHORED PROTEIN INSERTION RECEPTOR WRB"/>
    <property type="match status" value="1"/>
</dbReference>
<keyword evidence="4 11" id="KW-0812">Transmembrane</keyword>
<feature type="transmembrane region" description="Helical" evidence="11">
    <location>
        <begin position="148"/>
        <end position="174"/>
    </location>
</feature>
<keyword evidence="7 11" id="KW-0472">Membrane</keyword>
<comment type="similarity">
    <text evidence="2">Belongs to the WRB/GET1 family.</text>
</comment>
<feature type="transmembrane region" description="Helical" evidence="11">
    <location>
        <begin position="194"/>
        <end position="214"/>
    </location>
</feature>
<reference evidence="13" key="1">
    <citation type="submission" date="2017-11" db="EMBL/GenBank/DDBJ databases">
        <authorList>
            <person name="Lima N.C."/>
            <person name="Parody-Merino A.M."/>
            <person name="Battley P.F."/>
            <person name="Fidler A.E."/>
            <person name="Prosdocimi F."/>
        </authorList>
    </citation>
    <scope>NUCLEOTIDE SEQUENCE [LARGE SCALE GENOMIC DNA]</scope>
</reference>
<dbReference type="GO" id="GO:0071816">
    <property type="term" value="P:tail-anchored membrane protein insertion into ER membrane"/>
    <property type="evidence" value="ECO:0007669"/>
    <property type="project" value="InterPro"/>
</dbReference>
<evidence type="ECO:0000256" key="6">
    <source>
        <dbReference type="ARBA" id="ARBA00022989"/>
    </source>
</evidence>
<accession>A0A2I0TFP0</accession>
<evidence type="ECO:0000256" key="8">
    <source>
        <dbReference type="ARBA" id="ARBA00032437"/>
    </source>
</evidence>
<dbReference type="OrthoDB" id="69461at2759"/>
<protein>
    <recommendedName>
        <fullName evidence="3">Guided entry of tail-anchored proteins factor 1</fullName>
    </recommendedName>
    <alternativeName>
        <fullName evidence="8">Tail-anchored protein insertion receptor WRB</fullName>
    </alternativeName>
    <alternativeName>
        <fullName evidence="9">Tryptophan-rich basic protein</fullName>
    </alternativeName>
</protein>
<gene>
    <name evidence="12" type="ORF">llap_17072</name>
</gene>
<evidence type="ECO:0000256" key="4">
    <source>
        <dbReference type="ARBA" id="ARBA00022692"/>
    </source>
</evidence>
<evidence type="ECO:0000313" key="12">
    <source>
        <dbReference type="EMBL" id="PKU32623.1"/>
    </source>
</evidence>
<feature type="transmembrane region" description="Helical" evidence="11">
    <location>
        <begin position="93"/>
        <end position="113"/>
    </location>
</feature>
<dbReference type="Proteomes" id="UP000233556">
    <property type="component" value="Unassembled WGS sequence"/>
</dbReference>
<dbReference type="Pfam" id="PF04420">
    <property type="entry name" value="CHD5"/>
    <property type="match status" value="2"/>
</dbReference>
<keyword evidence="5" id="KW-0256">Endoplasmic reticulum</keyword>
<keyword evidence="13" id="KW-1185">Reference proteome</keyword>
<evidence type="ECO:0000256" key="11">
    <source>
        <dbReference type="SAM" id="Phobius"/>
    </source>
</evidence>
<dbReference type="AlphaFoldDB" id="A0A2I0TFP0"/>
<keyword evidence="10" id="KW-0175">Coiled coil</keyword>
<feature type="transmembrane region" description="Helical" evidence="11">
    <location>
        <begin position="119"/>
        <end position="136"/>
    </location>
</feature>
<proteinExistence type="inferred from homology"/>
<name>A0A2I0TFP0_LIMLA</name>
<organism evidence="12 13">
    <name type="scientific">Limosa lapponica baueri</name>
    <dbReference type="NCBI Taxonomy" id="1758121"/>
    <lineage>
        <taxon>Eukaryota</taxon>
        <taxon>Metazoa</taxon>
        <taxon>Chordata</taxon>
        <taxon>Craniata</taxon>
        <taxon>Vertebrata</taxon>
        <taxon>Euteleostomi</taxon>
        <taxon>Archelosauria</taxon>
        <taxon>Archosauria</taxon>
        <taxon>Dinosauria</taxon>
        <taxon>Saurischia</taxon>
        <taxon>Theropoda</taxon>
        <taxon>Coelurosauria</taxon>
        <taxon>Aves</taxon>
        <taxon>Neognathae</taxon>
        <taxon>Neoaves</taxon>
        <taxon>Charadriiformes</taxon>
        <taxon>Scolopacidae</taxon>
        <taxon>Limosa</taxon>
    </lineage>
</organism>
<keyword evidence="12" id="KW-0675">Receptor</keyword>
<evidence type="ECO:0000313" key="13">
    <source>
        <dbReference type="Proteomes" id="UP000233556"/>
    </source>
</evidence>
<dbReference type="GO" id="GO:0043495">
    <property type="term" value="F:protein-membrane adaptor activity"/>
    <property type="evidence" value="ECO:0007669"/>
    <property type="project" value="TreeGrafter"/>
</dbReference>
<reference evidence="13" key="2">
    <citation type="submission" date="2017-12" db="EMBL/GenBank/DDBJ databases">
        <title>Genome sequence of the Bar-tailed Godwit (Limosa lapponica baueri).</title>
        <authorList>
            <person name="Lima N.C.B."/>
            <person name="Parody-Merino A.M."/>
            <person name="Battley P.F."/>
            <person name="Fidler A.E."/>
            <person name="Prosdocimi F."/>
        </authorList>
    </citation>
    <scope>NUCLEOTIDE SEQUENCE [LARGE SCALE GENOMIC DNA]</scope>
</reference>
<evidence type="ECO:0000256" key="5">
    <source>
        <dbReference type="ARBA" id="ARBA00022824"/>
    </source>
</evidence>
<dbReference type="Gene3D" id="1.10.287.660">
    <property type="entry name" value="Helix hairpin bin"/>
    <property type="match status" value="1"/>
</dbReference>
<dbReference type="EMBL" id="KZ511054">
    <property type="protein sequence ID" value="PKU32623.1"/>
    <property type="molecule type" value="Genomic_DNA"/>
</dbReference>
<dbReference type="GO" id="GO:0005789">
    <property type="term" value="C:endoplasmic reticulum membrane"/>
    <property type="evidence" value="ECO:0007669"/>
    <property type="project" value="UniProtKB-SubCell"/>
</dbReference>
<evidence type="ECO:0000256" key="10">
    <source>
        <dbReference type="SAM" id="Coils"/>
    </source>
</evidence>
<dbReference type="PANTHER" id="PTHR42650:SF1">
    <property type="entry name" value="GUIDED ENTRY OF TAIL-ANCHORED PROTEINS FACTOR 1"/>
    <property type="match status" value="1"/>
</dbReference>
<evidence type="ECO:0000256" key="3">
    <source>
        <dbReference type="ARBA" id="ARBA00017951"/>
    </source>
</evidence>
<dbReference type="InterPro" id="IPR028945">
    <property type="entry name" value="Get1"/>
</dbReference>
<feature type="coiled-coil region" evidence="10">
    <location>
        <begin position="12"/>
        <end position="65"/>
    </location>
</feature>
<evidence type="ECO:0000256" key="2">
    <source>
        <dbReference type="ARBA" id="ARBA00010799"/>
    </source>
</evidence>